<dbReference type="EMBL" id="RBIL01000002">
    <property type="protein sequence ID" value="RKQ87339.1"/>
    <property type="molecule type" value="Genomic_DNA"/>
</dbReference>
<comment type="caution">
    <text evidence="7">The sequence shown here is derived from an EMBL/GenBank/DDBJ whole genome shotgun (WGS) entry which is preliminary data.</text>
</comment>
<dbReference type="PANTHER" id="PTHR23291:SF50">
    <property type="entry name" value="PROTEIN LIFEGUARD 4"/>
    <property type="match status" value="1"/>
</dbReference>
<evidence type="ECO:0000256" key="5">
    <source>
        <dbReference type="ARBA" id="ARBA00023136"/>
    </source>
</evidence>
<keyword evidence="4 6" id="KW-1133">Transmembrane helix</keyword>
<feature type="transmembrane region" description="Helical" evidence="6">
    <location>
        <begin position="57"/>
        <end position="79"/>
    </location>
</feature>
<dbReference type="AlphaFoldDB" id="A0A660L332"/>
<sequence length="198" mass="20611">MGQVLSLVAVALGICALATYLGRDLAFSTARVFSFAGLGLLIVQSFVAPLRRGGLGVLWLGLIAMAIGYGLGPFIAFYVDTNPSAVTSAVGLTALTVLGMGAAGFAWSKDLKGWMKPLSYVVLGAVVISIGSLIFGGLGSLSPIISIVILVASAALILVDFNYVRKHATEDDVIWLATGIFVSIINIFISLLSLFGNR</sequence>
<dbReference type="Proteomes" id="UP000278962">
    <property type="component" value="Unassembled WGS sequence"/>
</dbReference>
<name>A0A660L332_9ACTN</name>
<comment type="similarity">
    <text evidence="2 6">Belongs to the BI1 family.</text>
</comment>
<evidence type="ECO:0000256" key="1">
    <source>
        <dbReference type="ARBA" id="ARBA00004141"/>
    </source>
</evidence>
<dbReference type="GO" id="GO:0016020">
    <property type="term" value="C:membrane"/>
    <property type="evidence" value="ECO:0007669"/>
    <property type="project" value="UniProtKB-SubCell"/>
</dbReference>
<feature type="transmembrane region" description="Helical" evidence="6">
    <location>
        <begin position="144"/>
        <end position="161"/>
    </location>
</feature>
<dbReference type="InterPro" id="IPR006214">
    <property type="entry name" value="Bax_inhibitor_1-related"/>
</dbReference>
<evidence type="ECO:0000313" key="8">
    <source>
        <dbReference type="Proteomes" id="UP000278962"/>
    </source>
</evidence>
<feature type="transmembrane region" description="Helical" evidence="6">
    <location>
        <begin position="85"/>
        <end position="106"/>
    </location>
</feature>
<protein>
    <submittedName>
        <fullName evidence="7">FtsH-binding integral membrane protein</fullName>
    </submittedName>
</protein>
<evidence type="ECO:0000256" key="3">
    <source>
        <dbReference type="ARBA" id="ARBA00022692"/>
    </source>
</evidence>
<accession>A0A660L332</accession>
<dbReference type="RefSeq" id="WP_170179440.1">
    <property type="nucleotide sequence ID" value="NZ_RBIL01000002.1"/>
</dbReference>
<evidence type="ECO:0000256" key="2">
    <source>
        <dbReference type="ARBA" id="ARBA00010350"/>
    </source>
</evidence>
<gene>
    <name evidence="7" type="ORF">C8N24_5360</name>
</gene>
<feature type="transmembrane region" description="Helical" evidence="6">
    <location>
        <begin position="118"/>
        <end position="138"/>
    </location>
</feature>
<keyword evidence="3 6" id="KW-0812">Transmembrane</keyword>
<organism evidence="7 8">
    <name type="scientific">Solirubrobacter pauli</name>
    <dbReference type="NCBI Taxonomy" id="166793"/>
    <lineage>
        <taxon>Bacteria</taxon>
        <taxon>Bacillati</taxon>
        <taxon>Actinomycetota</taxon>
        <taxon>Thermoleophilia</taxon>
        <taxon>Solirubrobacterales</taxon>
        <taxon>Solirubrobacteraceae</taxon>
        <taxon>Solirubrobacter</taxon>
    </lineage>
</organism>
<evidence type="ECO:0000256" key="4">
    <source>
        <dbReference type="ARBA" id="ARBA00022989"/>
    </source>
</evidence>
<dbReference type="PANTHER" id="PTHR23291">
    <property type="entry name" value="BAX INHIBITOR-RELATED"/>
    <property type="match status" value="1"/>
</dbReference>
<evidence type="ECO:0000313" key="7">
    <source>
        <dbReference type="EMBL" id="RKQ87339.1"/>
    </source>
</evidence>
<feature type="transmembrane region" description="Helical" evidence="6">
    <location>
        <begin position="173"/>
        <end position="195"/>
    </location>
</feature>
<keyword evidence="5 6" id="KW-0472">Membrane</keyword>
<comment type="subcellular location">
    <subcellularLocation>
        <location evidence="1">Membrane</location>
        <topology evidence="1">Multi-pass membrane protein</topology>
    </subcellularLocation>
</comment>
<dbReference type="Pfam" id="PF01027">
    <property type="entry name" value="Bax1-I"/>
    <property type="match status" value="1"/>
</dbReference>
<reference evidence="7 8" key="1">
    <citation type="submission" date="2018-10" db="EMBL/GenBank/DDBJ databases">
        <title>Genomic Encyclopedia of Archaeal and Bacterial Type Strains, Phase II (KMG-II): from individual species to whole genera.</title>
        <authorList>
            <person name="Goeker M."/>
        </authorList>
    </citation>
    <scope>NUCLEOTIDE SEQUENCE [LARGE SCALE GENOMIC DNA]</scope>
    <source>
        <strain evidence="7 8">DSM 14954</strain>
    </source>
</reference>
<proteinExistence type="inferred from homology"/>
<feature type="transmembrane region" description="Helical" evidence="6">
    <location>
        <begin position="28"/>
        <end position="50"/>
    </location>
</feature>
<keyword evidence="8" id="KW-1185">Reference proteome</keyword>
<evidence type="ECO:0000256" key="6">
    <source>
        <dbReference type="RuleBase" id="RU004379"/>
    </source>
</evidence>